<keyword evidence="2" id="KW-0805">Transcription regulation</keyword>
<dbReference type="RefSeq" id="XP_038976137.1">
    <property type="nucleotide sequence ID" value="XM_039120209.1"/>
</dbReference>
<evidence type="ECO:0000313" key="12">
    <source>
        <dbReference type="RefSeq" id="XP_038976158.1"/>
    </source>
</evidence>
<dbReference type="PANTHER" id="PTHR13068:SF113">
    <property type="entry name" value="TRANSCRIPTION TERMINATION FACTOR MTEF18, MITOCHONDRIAL"/>
    <property type="match status" value="1"/>
</dbReference>
<dbReference type="RefSeq" id="XP_038976130.1">
    <property type="nucleotide sequence ID" value="XM_039120202.1"/>
</dbReference>
<dbReference type="FunFam" id="1.25.70.10:FF:000017">
    <property type="entry name" value="Transcription termination factor MTEF18, mitochondrial"/>
    <property type="match status" value="1"/>
</dbReference>
<dbReference type="OrthoDB" id="899381at2759"/>
<accession>A0A8B8ZPJ5</accession>
<keyword evidence="3" id="KW-0809">Transit peptide</keyword>
<dbReference type="InterPro" id="IPR003690">
    <property type="entry name" value="MTERF"/>
</dbReference>
<proteinExistence type="inferred from homology"/>
<evidence type="ECO:0000313" key="11">
    <source>
        <dbReference type="RefSeq" id="XP_038976157.1"/>
    </source>
</evidence>
<dbReference type="GO" id="GO:0006353">
    <property type="term" value="P:DNA-templated transcription termination"/>
    <property type="evidence" value="ECO:0007669"/>
    <property type="project" value="UniProtKB-KW"/>
</dbReference>
<dbReference type="RefSeq" id="XP_038976158.1">
    <property type="nucleotide sequence ID" value="XM_039120230.1"/>
</dbReference>
<reference evidence="4" key="1">
    <citation type="journal article" date="2019" name="Nat. Commun.">
        <title>Genome-wide association mapping of date palm fruit traits.</title>
        <authorList>
            <person name="Hazzouri K.M."/>
            <person name="Gros-Balthazard M."/>
            <person name="Flowers J.M."/>
            <person name="Copetti D."/>
            <person name="Lemansour A."/>
            <person name="Lebrun M."/>
            <person name="Masmoudi K."/>
            <person name="Ferrand S."/>
            <person name="Dhar M.I."/>
            <person name="Fresquez Z.A."/>
            <person name="Rosas U."/>
            <person name="Zhang J."/>
            <person name="Talag J."/>
            <person name="Lee S."/>
            <person name="Kudrna D."/>
            <person name="Powell R.F."/>
            <person name="Leitch I.J."/>
            <person name="Krueger R.R."/>
            <person name="Wing R.A."/>
            <person name="Amiri K.M.A."/>
            <person name="Purugganan M.D."/>
        </authorList>
    </citation>
    <scope>NUCLEOTIDE SEQUENCE [LARGE SCALE GENOMIC DNA]</scope>
    <source>
        <strain evidence="4">cv. Khalas</strain>
    </source>
</reference>
<dbReference type="AlphaFoldDB" id="A0A8B8ZPJ5"/>
<keyword evidence="2" id="KW-0804">Transcription</keyword>
<evidence type="ECO:0000313" key="9">
    <source>
        <dbReference type="RefSeq" id="XP_038976145.1"/>
    </source>
</evidence>
<evidence type="ECO:0000313" key="5">
    <source>
        <dbReference type="RefSeq" id="XP_008779561.2"/>
    </source>
</evidence>
<protein>
    <submittedName>
        <fullName evidence="5 6">Transcription termination factor MTEF18, mitochondrial</fullName>
    </submittedName>
</protein>
<dbReference type="RefSeq" id="XP_008779561.2">
    <property type="nucleotide sequence ID" value="XM_008781339.3"/>
</dbReference>
<dbReference type="SMART" id="SM00733">
    <property type="entry name" value="Mterf"/>
    <property type="match status" value="7"/>
</dbReference>
<dbReference type="Gene3D" id="1.25.70.10">
    <property type="entry name" value="Transcription termination factor 3, mitochondrial"/>
    <property type="match status" value="2"/>
</dbReference>
<name>A0A8B8ZPJ5_PHODC</name>
<keyword evidence="2" id="KW-0806">Transcription termination</keyword>
<dbReference type="Pfam" id="PF02536">
    <property type="entry name" value="mTERF"/>
    <property type="match status" value="2"/>
</dbReference>
<evidence type="ECO:0000256" key="2">
    <source>
        <dbReference type="ARBA" id="ARBA00022472"/>
    </source>
</evidence>
<dbReference type="RefSeq" id="XP_038976157.1">
    <property type="nucleotide sequence ID" value="XM_039120229.1"/>
</dbReference>
<dbReference type="RefSeq" id="XP_038976132.1">
    <property type="nucleotide sequence ID" value="XM_039120204.1"/>
</dbReference>
<dbReference type="RefSeq" id="XP_038976145.1">
    <property type="nucleotide sequence ID" value="XM_039120217.1"/>
</dbReference>
<sequence length="656" mass="73622">MISPCPPTLPHLLPLPLPLPGIWNGAKTLAVNGKTLHISLSPPPSPCAMRLLPFSFSSSSSSSSSSSKKPKISLFLILSRVLFCTLSIPKLKNLCYRHRARALLEAQRALTDYLHSTRSLPFSHADLIASNSPFSLSAFVSQVPFPPAASPADFPRTLRRFLSYRPVNEFEFFFESIGLPPTHPAVPSRALFLSDDPPLLAAVSALVRFAFPWTRLGLLYREQPSIFSTPPAVLLARLHALEARGLRRLCVIAVCLAFPSVLDRDADAGSDVDLLLDDLKRAFVDFDLAGCAVAGTTREDDGNVDVFLRICRRIRVFYELGSPKGRMGELIGRNRRVFLELDEAALAQKLSFFIRLDMKGEQAGTFLLQHPEILDFDLENPSIAMPEYMQCIGLTKEEVASLSRRFPYVMGKNKLSNLPGSLRAMELHECFLGKIVSEGNHQYLSADFASNTASLHDRKIESDFVNDLERLKSVKKEQFVDNKVEFLLGIGFGENKSTIRAASLINSTKDQLQERFDFLLEMGIGYSMLCRMISATPKLLNQSKESLHEKVNYLCNDLNYSLQYLNVFPAFLCFDLENRIRPRYKILNWLKEHGLLKKPFAPATVLANSEKRFMINLYSVHPAAPKQWLECFSSRSNTDGSQRNLFLPRPESRANC</sequence>
<evidence type="ECO:0000256" key="1">
    <source>
        <dbReference type="ARBA" id="ARBA00007692"/>
    </source>
</evidence>
<dbReference type="RefSeq" id="XP_038976151.1">
    <property type="nucleotide sequence ID" value="XM_039120223.1"/>
</dbReference>
<keyword evidence="4" id="KW-1185">Reference proteome</keyword>
<dbReference type="GeneID" id="103698064"/>
<gene>
    <name evidence="5 6 7 8 9 10 11 12" type="primary">LOC103698064</name>
</gene>
<dbReference type="Proteomes" id="UP000228380">
    <property type="component" value="Chromosome 2"/>
</dbReference>
<evidence type="ECO:0000313" key="6">
    <source>
        <dbReference type="RefSeq" id="XP_038976130.1"/>
    </source>
</evidence>
<dbReference type="PANTHER" id="PTHR13068">
    <property type="entry name" value="CGI-12 PROTEIN-RELATED"/>
    <property type="match status" value="1"/>
</dbReference>
<organism evidence="4 10">
    <name type="scientific">Phoenix dactylifera</name>
    <name type="common">Date palm</name>
    <dbReference type="NCBI Taxonomy" id="42345"/>
    <lineage>
        <taxon>Eukaryota</taxon>
        <taxon>Viridiplantae</taxon>
        <taxon>Streptophyta</taxon>
        <taxon>Embryophyta</taxon>
        <taxon>Tracheophyta</taxon>
        <taxon>Spermatophyta</taxon>
        <taxon>Magnoliopsida</taxon>
        <taxon>Liliopsida</taxon>
        <taxon>Arecaceae</taxon>
        <taxon>Coryphoideae</taxon>
        <taxon>Phoeniceae</taxon>
        <taxon>Phoenix</taxon>
    </lineage>
</organism>
<reference evidence="5 6" key="2">
    <citation type="submission" date="2025-04" db="UniProtKB">
        <authorList>
            <consortium name="RefSeq"/>
        </authorList>
    </citation>
    <scope>IDENTIFICATION</scope>
    <source>
        <tissue evidence="5 6">Young leaves</tissue>
    </source>
</reference>
<evidence type="ECO:0000313" key="8">
    <source>
        <dbReference type="RefSeq" id="XP_038976137.1"/>
    </source>
</evidence>
<dbReference type="InterPro" id="IPR038538">
    <property type="entry name" value="MTERF_sf"/>
</dbReference>
<dbReference type="GO" id="GO:0003676">
    <property type="term" value="F:nucleic acid binding"/>
    <property type="evidence" value="ECO:0007669"/>
    <property type="project" value="InterPro"/>
</dbReference>
<evidence type="ECO:0000313" key="7">
    <source>
        <dbReference type="RefSeq" id="XP_038976132.1"/>
    </source>
</evidence>
<evidence type="ECO:0000313" key="10">
    <source>
        <dbReference type="RefSeq" id="XP_038976151.1"/>
    </source>
</evidence>
<dbReference type="KEGG" id="pda:103698064"/>
<comment type="similarity">
    <text evidence="1">Belongs to the mTERF family.</text>
</comment>
<evidence type="ECO:0000313" key="4">
    <source>
        <dbReference type="Proteomes" id="UP000228380"/>
    </source>
</evidence>
<evidence type="ECO:0000256" key="3">
    <source>
        <dbReference type="ARBA" id="ARBA00022946"/>
    </source>
</evidence>